<dbReference type="Gene3D" id="2.30.38.10">
    <property type="entry name" value="Luciferase, Domain 3"/>
    <property type="match status" value="1"/>
</dbReference>
<feature type="non-terminal residue" evidence="4">
    <location>
        <position position="364"/>
    </location>
</feature>
<comment type="similarity">
    <text evidence="1">Belongs to the ATP-dependent AMP-binding enzyme family.</text>
</comment>
<organism evidence="4 5">
    <name type="scientific">Dentiscutata erythropus</name>
    <dbReference type="NCBI Taxonomy" id="1348616"/>
    <lineage>
        <taxon>Eukaryota</taxon>
        <taxon>Fungi</taxon>
        <taxon>Fungi incertae sedis</taxon>
        <taxon>Mucoromycota</taxon>
        <taxon>Glomeromycotina</taxon>
        <taxon>Glomeromycetes</taxon>
        <taxon>Diversisporales</taxon>
        <taxon>Gigasporaceae</taxon>
        <taxon>Dentiscutata</taxon>
    </lineage>
</organism>
<dbReference type="EMBL" id="CAJVPY010026472">
    <property type="protein sequence ID" value="CAG8789835.1"/>
    <property type="molecule type" value="Genomic_DNA"/>
</dbReference>
<dbReference type="Proteomes" id="UP000789405">
    <property type="component" value="Unassembled WGS sequence"/>
</dbReference>
<feature type="non-terminal residue" evidence="4">
    <location>
        <position position="1"/>
    </location>
</feature>
<protein>
    <submittedName>
        <fullName evidence="4">5256_t:CDS:1</fullName>
    </submittedName>
</protein>
<dbReference type="SUPFAM" id="SSF56801">
    <property type="entry name" value="Acetyl-CoA synthetase-like"/>
    <property type="match status" value="1"/>
</dbReference>
<evidence type="ECO:0000256" key="1">
    <source>
        <dbReference type="ARBA" id="ARBA00006432"/>
    </source>
</evidence>
<comment type="caution">
    <text evidence="4">The sequence shown here is derived from an EMBL/GenBank/DDBJ whole genome shotgun (WGS) entry which is preliminary data.</text>
</comment>
<gene>
    <name evidence="4" type="ORF">DERYTH_LOCUS21187</name>
</gene>
<dbReference type="AlphaFoldDB" id="A0A9N9JSD9"/>
<evidence type="ECO:0000256" key="2">
    <source>
        <dbReference type="ARBA" id="ARBA00022598"/>
    </source>
</evidence>
<proteinExistence type="inferred from homology"/>
<accession>A0A9N9JSD9</accession>
<evidence type="ECO:0000313" key="5">
    <source>
        <dbReference type="Proteomes" id="UP000789405"/>
    </source>
</evidence>
<sequence length="364" mass="39573">GITGKSYTYVEFKHESKKFAAGLQDKLEFKHGDVLAICSPNQIDYSIVLLGTIAAGGKVTTANPKYRATELSYQLTDSGASVLIVHPEFLETAIEASIEAKIPTSRVLLFGDEEIKGYKPYHSVLIGDREIEPVSYTSEEARTTTAYLLYSSGTTGKQKGVEITHTNMNVSLAQLIGINCDLGPHSILMGILGATTIVLSSFSVETFCKAIQKYRINYIHAVPPIILKLVNVSVVQNFDISSVNMIISAAAPLSAELEKKFNEKFKVPVLQAYGLTETISVSHYPDTKNINNSAPGSIGFLLPNLKAKILSEDGDELGYNKPGEMWVHGPNVTKGYLNNKEATNAVFDKDGFLNTGDIASIDEQ</sequence>
<keyword evidence="5" id="KW-1185">Reference proteome</keyword>
<evidence type="ECO:0000313" key="4">
    <source>
        <dbReference type="EMBL" id="CAG8789835.1"/>
    </source>
</evidence>
<dbReference type="Gene3D" id="3.40.50.980">
    <property type="match status" value="2"/>
</dbReference>
<dbReference type="GO" id="GO:0016405">
    <property type="term" value="F:CoA-ligase activity"/>
    <property type="evidence" value="ECO:0007669"/>
    <property type="project" value="TreeGrafter"/>
</dbReference>
<feature type="domain" description="AMP-dependent synthetase/ligase" evidence="3">
    <location>
        <begin position="4"/>
        <end position="337"/>
    </location>
</feature>
<name>A0A9N9JSD9_9GLOM</name>
<evidence type="ECO:0000259" key="3">
    <source>
        <dbReference type="Pfam" id="PF00501"/>
    </source>
</evidence>
<dbReference type="Pfam" id="PF00501">
    <property type="entry name" value="AMP-binding"/>
    <property type="match status" value="1"/>
</dbReference>
<reference evidence="4" key="1">
    <citation type="submission" date="2021-06" db="EMBL/GenBank/DDBJ databases">
        <authorList>
            <person name="Kallberg Y."/>
            <person name="Tangrot J."/>
            <person name="Rosling A."/>
        </authorList>
    </citation>
    <scope>NUCLEOTIDE SEQUENCE</scope>
    <source>
        <strain evidence="4">MA453B</strain>
    </source>
</reference>
<dbReference type="OrthoDB" id="1898221at2759"/>
<dbReference type="PANTHER" id="PTHR24096">
    <property type="entry name" value="LONG-CHAIN-FATTY-ACID--COA LIGASE"/>
    <property type="match status" value="1"/>
</dbReference>
<dbReference type="PANTHER" id="PTHR24096:SF149">
    <property type="entry name" value="AMP-BINDING DOMAIN-CONTAINING PROTEIN-RELATED"/>
    <property type="match status" value="1"/>
</dbReference>
<dbReference type="InterPro" id="IPR000873">
    <property type="entry name" value="AMP-dep_synth/lig_dom"/>
</dbReference>
<keyword evidence="2" id="KW-0436">Ligase</keyword>